<protein>
    <submittedName>
        <fullName evidence="2 3">Uncharacterized protein</fullName>
    </submittedName>
</protein>
<dbReference type="VEuPathDB" id="VectorBase:CQUJHB000436"/>
<dbReference type="AlphaFoldDB" id="B0W5S1"/>
<dbReference type="EnsemblMetazoa" id="CPIJ002446-RA">
    <property type="protein sequence ID" value="CPIJ002446-PA"/>
    <property type="gene ID" value="CPIJ002446"/>
</dbReference>
<dbReference type="VEuPathDB" id="VectorBase:CPIJ002446"/>
<evidence type="ECO:0000256" key="1">
    <source>
        <dbReference type="SAM" id="Coils"/>
    </source>
</evidence>
<accession>B0W5S1</accession>
<reference evidence="2" key="1">
    <citation type="submission" date="2007-03" db="EMBL/GenBank/DDBJ databases">
        <title>Annotation of Culex pipiens quinquefasciatus.</title>
        <authorList>
            <consortium name="The Broad Institute Genome Sequencing Platform"/>
            <person name="Atkinson P.W."/>
            <person name="Hemingway J."/>
            <person name="Christensen B.M."/>
            <person name="Higgs S."/>
            <person name="Kodira C."/>
            <person name="Hannick L."/>
            <person name="Megy K."/>
            <person name="O'Leary S."/>
            <person name="Pearson M."/>
            <person name="Haas B.J."/>
            <person name="Mauceli E."/>
            <person name="Wortman J.R."/>
            <person name="Lee N.H."/>
            <person name="Guigo R."/>
            <person name="Stanke M."/>
            <person name="Alvarado L."/>
            <person name="Amedeo P."/>
            <person name="Antoine C.H."/>
            <person name="Arensburger P."/>
            <person name="Bidwell S.L."/>
            <person name="Crawford M."/>
            <person name="Camaro F."/>
            <person name="Devon K."/>
            <person name="Engels R."/>
            <person name="Hammond M."/>
            <person name="Howarth C."/>
            <person name="Koehrsen M."/>
            <person name="Lawson D."/>
            <person name="Montgomery P."/>
            <person name="Nene V."/>
            <person name="Nusbaum C."/>
            <person name="Puiu D."/>
            <person name="Romero-Severson J."/>
            <person name="Severson D.W."/>
            <person name="Shumway M."/>
            <person name="Sisk P."/>
            <person name="Stolte C."/>
            <person name="Zeng Q."/>
            <person name="Eisenstadt E."/>
            <person name="Fraser-Liggett C."/>
            <person name="Strausberg R."/>
            <person name="Galagan J."/>
            <person name="Birren B."/>
            <person name="Collins F.H."/>
        </authorList>
    </citation>
    <scope>NUCLEOTIDE SEQUENCE [LARGE SCALE GENOMIC DNA]</scope>
    <source>
        <strain evidence="2">JHB</strain>
    </source>
</reference>
<dbReference type="KEGG" id="cqu:CpipJ_CPIJ002446"/>
<evidence type="ECO:0000313" key="2">
    <source>
        <dbReference type="EMBL" id="EDS35724.1"/>
    </source>
</evidence>
<feature type="coiled-coil region" evidence="1">
    <location>
        <begin position="245"/>
        <end position="272"/>
    </location>
</feature>
<evidence type="ECO:0000313" key="4">
    <source>
        <dbReference type="Proteomes" id="UP000002320"/>
    </source>
</evidence>
<dbReference type="EMBL" id="DS231844">
    <property type="protein sequence ID" value="EDS35724.1"/>
    <property type="molecule type" value="Genomic_DNA"/>
</dbReference>
<proteinExistence type="predicted"/>
<dbReference type="HOGENOM" id="CLU_754905_0_0_1"/>
<sequence>MEAFSKNENYFYKVSIYTNTCKKINQLHQDSKKQKNSELSPIAGDYNSNLFPSLDDSLNSLSLKYEKQLLSSCGRQWIWKEYPTLKKIDQLNLSARFAYVNMDIRLHNEGCLMATEHNFVAQVRIEDSALLDGVGEFEQARAILIDQLRVTKVIRDDLRDEQNELRGQFVEVVKSVIEVSATDCLELLKIKENLVKSDNLNYRGLCREIYFNRKVSTNLKIFAKQLLELEEKTQKRSKWFARFEIESEEQHEKRLEKELTNVLEENIEAYRRSAKNYLKISDEIYIWYCMLDHVLANVFSAAEVKRGGNFEHFRPVFQRYTNLMREVGYDQVDAVRRISHALARYVVQVDWFQKHVRGKLQANIVSN</sequence>
<dbReference type="InParanoid" id="B0W5S1"/>
<keyword evidence="4" id="KW-1185">Reference proteome</keyword>
<keyword evidence="1" id="KW-0175">Coiled coil</keyword>
<name>B0W5S1_CULQU</name>
<reference evidence="3" key="2">
    <citation type="submission" date="2020-05" db="UniProtKB">
        <authorList>
            <consortium name="EnsemblMetazoa"/>
        </authorList>
    </citation>
    <scope>IDENTIFICATION</scope>
    <source>
        <strain evidence="3">JHB</strain>
    </source>
</reference>
<organism>
    <name type="scientific">Culex quinquefasciatus</name>
    <name type="common">Southern house mosquito</name>
    <name type="synonym">Culex pungens</name>
    <dbReference type="NCBI Taxonomy" id="7176"/>
    <lineage>
        <taxon>Eukaryota</taxon>
        <taxon>Metazoa</taxon>
        <taxon>Ecdysozoa</taxon>
        <taxon>Arthropoda</taxon>
        <taxon>Hexapoda</taxon>
        <taxon>Insecta</taxon>
        <taxon>Pterygota</taxon>
        <taxon>Neoptera</taxon>
        <taxon>Endopterygota</taxon>
        <taxon>Diptera</taxon>
        <taxon>Nematocera</taxon>
        <taxon>Culicoidea</taxon>
        <taxon>Culicidae</taxon>
        <taxon>Culicinae</taxon>
        <taxon>Culicini</taxon>
        <taxon>Culex</taxon>
        <taxon>Culex</taxon>
    </lineage>
</organism>
<evidence type="ECO:0000313" key="3">
    <source>
        <dbReference type="EnsemblMetazoa" id="CPIJ002446-PA"/>
    </source>
</evidence>
<gene>
    <name evidence="3" type="primary">6033628</name>
    <name evidence="2" type="ORF">CpipJ_CPIJ002446</name>
</gene>
<dbReference type="Proteomes" id="UP000002320">
    <property type="component" value="Unassembled WGS sequence"/>
</dbReference>